<dbReference type="Proteomes" id="UP000596742">
    <property type="component" value="Unassembled WGS sequence"/>
</dbReference>
<reference evidence="1" key="1">
    <citation type="submission" date="2018-11" db="EMBL/GenBank/DDBJ databases">
        <authorList>
            <person name="Alioto T."/>
            <person name="Alioto T."/>
        </authorList>
    </citation>
    <scope>NUCLEOTIDE SEQUENCE</scope>
</reference>
<protein>
    <recommendedName>
        <fullName evidence="3">DZIP3-like HEPN domain-containing protein</fullName>
    </recommendedName>
</protein>
<dbReference type="EMBL" id="UYJE01002597">
    <property type="protein sequence ID" value="VDI12184.1"/>
    <property type="molecule type" value="Genomic_DNA"/>
</dbReference>
<keyword evidence="2" id="KW-1185">Reference proteome</keyword>
<dbReference type="OrthoDB" id="6103839at2759"/>
<evidence type="ECO:0000313" key="1">
    <source>
        <dbReference type="EMBL" id="VDI12184.1"/>
    </source>
</evidence>
<organism evidence="1 2">
    <name type="scientific">Mytilus galloprovincialis</name>
    <name type="common">Mediterranean mussel</name>
    <dbReference type="NCBI Taxonomy" id="29158"/>
    <lineage>
        <taxon>Eukaryota</taxon>
        <taxon>Metazoa</taxon>
        <taxon>Spiralia</taxon>
        <taxon>Lophotrochozoa</taxon>
        <taxon>Mollusca</taxon>
        <taxon>Bivalvia</taxon>
        <taxon>Autobranchia</taxon>
        <taxon>Pteriomorphia</taxon>
        <taxon>Mytilida</taxon>
        <taxon>Mytiloidea</taxon>
        <taxon>Mytilidae</taxon>
        <taxon>Mytilinae</taxon>
        <taxon>Mytilus</taxon>
    </lineage>
</organism>
<accession>A0A8B6CY38</accession>
<gene>
    <name evidence="1" type="ORF">MGAL_10B081410</name>
</gene>
<name>A0A8B6CY38_MYTGA</name>
<proteinExistence type="predicted"/>
<evidence type="ECO:0008006" key="3">
    <source>
        <dbReference type="Google" id="ProtNLM"/>
    </source>
</evidence>
<feature type="non-terminal residue" evidence="1">
    <location>
        <position position="1"/>
    </location>
</feature>
<evidence type="ECO:0000313" key="2">
    <source>
        <dbReference type="Proteomes" id="UP000596742"/>
    </source>
</evidence>
<dbReference type="AlphaFoldDB" id="A0A8B6CY38"/>
<sequence>MPSTERTNYFKLVALIIDIVCPVICTYIRKNILDSCSFESFLNLLKEKHKLIHLFETLKCCECVSEMIKGEKLISKKQLLVMYKSDEIKRVRNHQKFVNGKVVQICICQYVAIENIDVKMIDITLANYIIQKCGKRELGIDNWMKQIQEARNEIFHTSDIQEITDDRFNREWETLKGSILGIASLINSEFEKETEEKICQTKKVTIIPDSMSCMLKNEIMCRDYWKQKCAEFERVQTEEFEKKAKALHMQFPEIFSESMDRDCQKTAKEIRNIKTIVHNIDILIKVFGKDKDMTLNDTEAVKG</sequence>
<comment type="caution">
    <text evidence="1">The sequence shown here is derived from an EMBL/GenBank/DDBJ whole genome shotgun (WGS) entry which is preliminary data.</text>
</comment>